<feature type="region of interest" description="Disordered" evidence="8">
    <location>
        <begin position="416"/>
        <end position="456"/>
    </location>
</feature>
<dbReference type="GO" id="GO:0005975">
    <property type="term" value="P:carbohydrate metabolic process"/>
    <property type="evidence" value="ECO:0007669"/>
    <property type="project" value="InterPro"/>
</dbReference>
<evidence type="ECO:0000256" key="4">
    <source>
        <dbReference type="ARBA" id="ARBA00022801"/>
    </source>
</evidence>
<evidence type="ECO:0000313" key="13">
    <source>
        <dbReference type="Proteomes" id="UP000827092"/>
    </source>
</evidence>
<feature type="compositionally biased region" description="Low complexity" evidence="8">
    <location>
        <begin position="433"/>
        <end position="451"/>
    </location>
</feature>
<dbReference type="GO" id="GO:0005576">
    <property type="term" value="C:extracellular region"/>
    <property type="evidence" value="ECO:0007669"/>
    <property type="project" value="InterPro"/>
</dbReference>
<dbReference type="GO" id="GO:0008061">
    <property type="term" value="F:chitin binding"/>
    <property type="evidence" value="ECO:0007669"/>
    <property type="project" value="UniProtKB-KW"/>
</dbReference>
<dbReference type="Gene3D" id="3.20.20.80">
    <property type="entry name" value="Glycosidases"/>
    <property type="match status" value="1"/>
</dbReference>
<evidence type="ECO:0000313" key="12">
    <source>
        <dbReference type="EMBL" id="KAG8181266.1"/>
    </source>
</evidence>
<feature type="compositionally biased region" description="Acidic residues" evidence="8">
    <location>
        <begin position="721"/>
        <end position="732"/>
    </location>
</feature>
<dbReference type="PANTHER" id="PTHR11177:SF399">
    <property type="entry name" value="CHITINASE 6, ISOFORM C"/>
    <property type="match status" value="1"/>
</dbReference>
<evidence type="ECO:0000256" key="8">
    <source>
        <dbReference type="SAM" id="MobiDB-lite"/>
    </source>
</evidence>
<name>A0AAV6UB89_9ARAC</name>
<keyword evidence="4 7" id="KW-0378">Hydrolase</keyword>
<keyword evidence="5" id="KW-1015">Disulfide bond</keyword>
<dbReference type="SUPFAM" id="SSF54556">
    <property type="entry name" value="Chitinase insertion domain"/>
    <property type="match status" value="1"/>
</dbReference>
<dbReference type="InterPro" id="IPR050314">
    <property type="entry name" value="Glycosyl_Hydrlase_18"/>
</dbReference>
<dbReference type="Gene3D" id="2.170.140.10">
    <property type="entry name" value="Chitin binding domain"/>
    <property type="match status" value="2"/>
</dbReference>
<dbReference type="SUPFAM" id="SSF57625">
    <property type="entry name" value="Invertebrate chitin-binding proteins"/>
    <property type="match status" value="2"/>
</dbReference>
<dbReference type="EMBL" id="JAFNEN010000524">
    <property type="protein sequence ID" value="KAG8181266.1"/>
    <property type="molecule type" value="Genomic_DNA"/>
</dbReference>
<sequence length="941" mass="105712">MDVKFILLILCVWTSIINAAKSSDNDYKLVCYYANWSIYRPGYAKFTPENINPFLCTHIIYAFAGMNKNYEFKPFDSYNDIQLGNYEKFINLKTYNPKLKAMIAIGGWNEGSKRFSKLVESKSSRDRFVRSALSFLRKHKFDGLDLDWEYPGSRDGAQEDDKTGYAALVQELREAFDSENVPSGRSKLLLTMAVPAGQQYIDKGYDVPSLSKNLDFFNMLTYDYHVGTEATTNHHAPLREMAGLEDWSPDRLLNIEWTVKYYIKKGADPKKLVVGIPTYGRSFQLSDPDETDIGAPAEGPGEKGEYTREAGYLAYYEVCQMIQENDWELEAPYPEIMGPFAYKDNQWVGFDDEDTIIEKVKFIVKEGLGGGMVWTLDNDDFRGKCYGEQSPLINTLKTALEEGQALLKANPTTTTTMAPKRTTARSNRRSQQFTKAPTKAPKLTTPPTFTTPEPPQSFECEDEGFFNNPSDCKKYFWCLDSGPSNLGLVAHSFTCPSGLFFNKARDSCDYAANVVCRVKKVTTTTTTTKPRPRPRTKKTTVVPATTTTRKTPKRKEVTKEIPNDLDALKESALNGDSQSLKDLLQLLQQLGVNQIQDKLHGRESMEATSTINPTLPQYRTPNRRTKAAVETTTNGDIFNQYAKPDRSGKDDDGNEDSSSGAVRHRGPQYHNSESQNDKEDIPDEGGRPSPTSSSEGESKNGFDFPFVYHTPSRHRTQSTPDEVEEVLEDYDDPTTTTPKPKPSPANRRVVVKVRPVPGEGTRSNPPGTLLISTNEDQNRRNKYAISQTVGVRKVARPNVLEEQTTRELPTPKPSTRRARPVTRPPSVRTTQQERYKPPPVPKELMVLQTGRPAVPATTKRYRGPTYEPRGPALALLPDGRITCLRRGVHPHLKECTKFLVCVPAADDTGEEEFDGFIHDCPPDTIFREHKGRCSPGSCSKP</sequence>
<proteinExistence type="inferred from homology"/>
<dbReference type="InterPro" id="IPR011583">
    <property type="entry name" value="Chitinase_II/V-like_cat"/>
</dbReference>
<evidence type="ECO:0000256" key="1">
    <source>
        <dbReference type="ARBA" id="ARBA00009121"/>
    </source>
</evidence>
<feature type="region of interest" description="Disordered" evidence="8">
    <location>
        <begin position="601"/>
        <end position="838"/>
    </location>
</feature>
<evidence type="ECO:0000259" key="11">
    <source>
        <dbReference type="PROSITE" id="PS51910"/>
    </source>
</evidence>
<dbReference type="PROSITE" id="PS01095">
    <property type="entry name" value="GH18_1"/>
    <property type="match status" value="1"/>
</dbReference>
<dbReference type="FunFam" id="3.20.20.80:FF:000007">
    <property type="entry name" value="Acidic mammalian chitinase"/>
    <property type="match status" value="1"/>
</dbReference>
<keyword evidence="6 7" id="KW-0326">Glycosidase</keyword>
<dbReference type="Pfam" id="PF00704">
    <property type="entry name" value="Glyco_hydro_18"/>
    <property type="match status" value="1"/>
</dbReference>
<reference evidence="12 13" key="1">
    <citation type="journal article" date="2022" name="Nat. Ecol. Evol.">
        <title>A masculinizing supergene underlies an exaggerated male reproductive morph in a spider.</title>
        <authorList>
            <person name="Hendrickx F."/>
            <person name="De Corte Z."/>
            <person name="Sonet G."/>
            <person name="Van Belleghem S.M."/>
            <person name="Kostlbacher S."/>
            <person name="Vangestel C."/>
        </authorList>
    </citation>
    <scope>NUCLEOTIDE SEQUENCE [LARGE SCALE GENOMIC DNA]</scope>
    <source>
        <strain evidence="12">W744_W776</strain>
    </source>
</reference>
<dbReference type="SUPFAM" id="SSF51445">
    <property type="entry name" value="(Trans)glycosidases"/>
    <property type="match status" value="1"/>
</dbReference>
<feature type="compositionally biased region" description="Polar residues" evidence="8">
    <location>
        <begin position="761"/>
        <end position="775"/>
    </location>
</feature>
<dbReference type="InterPro" id="IPR029070">
    <property type="entry name" value="Chitinase_insertion_sf"/>
</dbReference>
<evidence type="ECO:0000256" key="7">
    <source>
        <dbReference type="RuleBase" id="RU000489"/>
    </source>
</evidence>
<gene>
    <name evidence="12" type="ORF">JTE90_018785</name>
</gene>
<feature type="domain" description="GH18" evidence="11">
    <location>
        <begin position="27"/>
        <end position="403"/>
    </location>
</feature>
<organism evidence="12 13">
    <name type="scientific">Oedothorax gibbosus</name>
    <dbReference type="NCBI Taxonomy" id="931172"/>
    <lineage>
        <taxon>Eukaryota</taxon>
        <taxon>Metazoa</taxon>
        <taxon>Ecdysozoa</taxon>
        <taxon>Arthropoda</taxon>
        <taxon>Chelicerata</taxon>
        <taxon>Arachnida</taxon>
        <taxon>Araneae</taxon>
        <taxon>Araneomorphae</taxon>
        <taxon>Entelegynae</taxon>
        <taxon>Araneoidea</taxon>
        <taxon>Linyphiidae</taxon>
        <taxon>Erigoninae</taxon>
        <taxon>Oedothorax</taxon>
    </lineage>
</organism>
<dbReference type="Pfam" id="PF01607">
    <property type="entry name" value="CBM_14"/>
    <property type="match status" value="1"/>
</dbReference>
<keyword evidence="3 9" id="KW-0732">Signal</keyword>
<keyword evidence="2" id="KW-0147">Chitin-binding</keyword>
<accession>A0AAV6UB89</accession>
<evidence type="ECO:0000259" key="10">
    <source>
        <dbReference type="PROSITE" id="PS50940"/>
    </source>
</evidence>
<feature type="compositionally biased region" description="Low complexity" evidence="8">
    <location>
        <begin position="539"/>
        <end position="549"/>
    </location>
</feature>
<dbReference type="InterPro" id="IPR002557">
    <property type="entry name" value="Chitin-bd_dom"/>
</dbReference>
<dbReference type="InterPro" id="IPR017853">
    <property type="entry name" value="GH"/>
</dbReference>
<dbReference type="PANTHER" id="PTHR11177">
    <property type="entry name" value="CHITINASE"/>
    <property type="match status" value="1"/>
</dbReference>
<evidence type="ECO:0000256" key="9">
    <source>
        <dbReference type="SAM" id="SignalP"/>
    </source>
</evidence>
<comment type="caution">
    <text evidence="12">The sequence shown here is derived from an EMBL/GenBank/DDBJ whole genome shotgun (WGS) entry which is preliminary data.</text>
</comment>
<dbReference type="AlphaFoldDB" id="A0AAV6UB89"/>
<feature type="domain" description="Chitin-binding type-2" evidence="10">
    <location>
        <begin position="457"/>
        <end position="518"/>
    </location>
</feature>
<evidence type="ECO:0000256" key="5">
    <source>
        <dbReference type="ARBA" id="ARBA00023157"/>
    </source>
</evidence>
<feature type="compositionally biased region" description="Polar residues" evidence="8">
    <location>
        <begin position="606"/>
        <end position="620"/>
    </location>
</feature>
<dbReference type="InterPro" id="IPR001223">
    <property type="entry name" value="Glyco_hydro18_cat"/>
</dbReference>
<evidence type="ECO:0000256" key="3">
    <source>
        <dbReference type="ARBA" id="ARBA00022729"/>
    </source>
</evidence>
<dbReference type="Proteomes" id="UP000827092">
    <property type="component" value="Unassembled WGS sequence"/>
</dbReference>
<evidence type="ECO:0000256" key="2">
    <source>
        <dbReference type="ARBA" id="ARBA00022669"/>
    </source>
</evidence>
<dbReference type="CDD" id="cd02872">
    <property type="entry name" value="GH18_chitolectin_chitotriosidase"/>
    <property type="match status" value="1"/>
</dbReference>
<dbReference type="PROSITE" id="PS51910">
    <property type="entry name" value="GH18_2"/>
    <property type="match status" value="1"/>
</dbReference>
<dbReference type="GO" id="GO:0006032">
    <property type="term" value="P:chitin catabolic process"/>
    <property type="evidence" value="ECO:0007669"/>
    <property type="project" value="TreeGrafter"/>
</dbReference>
<dbReference type="GO" id="GO:0004568">
    <property type="term" value="F:chitinase activity"/>
    <property type="evidence" value="ECO:0007669"/>
    <property type="project" value="UniProtKB-ARBA"/>
</dbReference>
<evidence type="ECO:0008006" key="14">
    <source>
        <dbReference type="Google" id="ProtNLM"/>
    </source>
</evidence>
<dbReference type="SMART" id="SM00636">
    <property type="entry name" value="Glyco_18"/>
    <property type="match status" value="1"/>
</dbReference>
<dbReference type="PROSITE" id="PS50940">
    <property type="entry name" value="CHIT_BIND_II"/>
    <property type="match status" value="1"/>
</dbReference>
<feature type="signal peptide" evidence="9">
    <location>
        <begin position="1"/>
        <end position="19"/>
    </location>
</feature>
<feature type="chain" id="PRO_5043820797" description="Chitinase" evidence="9">
    <location>
        <begin position="20"/>
        <end position="941"/>
    </location>
</feature>
<evidence type="ECO:0000256" key="6">
    <source>
        <dbReference type="ARBA" id="ARBA00023295"/>
    </source>
</evidence>
<dbReference type="FunFam" id="3.10.50.10:FF:000001">
    <property type="entry name" value="Chitinase 3-like 1"/>
    <property type="match status" value="1"/>
</dbReference>
<dbReference type="InterPro" id="IPR036508">
    <property type="entry name" value="Chitin-bd_dom_sf"/>
</dbReference>
<feature type="region of interest" description="Disordered" evidence="8">
    <location>
        <begin position="525"/>
        <end position="556"/>
    </location>
</feature>
<dbReference type="InterPro" id="IPR001579">
    <property type="entry name" value="Glyco_hydro_18_chit_AS"/>
</dbReference>
<dbReference type="Gene3D" id="3.10.50.10">
    <property type="match status" value="1"/>
</dbReference>
<dbReference type="SMART" id="SM00494">
    <property type="entry name" value="ChtBD2"/>
    <property type="match status" value="2"/>
</dbReference>
<protein>
    <recommendedName>
        <fullName evidence="14">Chitinase</fullName>
    </recommendedName>
</protein>
<dbReference type="FunFam" id="2.170.140.10:FF:000005">
    <property type="entry name" value="Acidic mammalian chitinase"/>
    <property type="match status" value="1"/>
</dbReference>
<comment type="similarity">
    <text evidence="1">Belongs to the glycosyl hydrolase 18 family. Chitinase class II subfamily.</text>
</comment>
<keyword evidence="13" id="KW-1185">Reference proteome</keyword>